<dbReference type="AlphaFoldDB" id="A0A4Q2AR14"/>
<organism evidence="4 5">
    <name type="scientific">Burkholderia stabilis</name>
    <dbReference type="NCBI Taxonomy" id="95485"/>
    <lineage>
        <taxon>Bacteria</taxon>
        <taxon>Pseudomonadati</taxon>
        <taxon>Pseudomonadota</taxon>
        <taxon>Betaproteobacteria</taxon>
        <taxon>Burkholderiales</taxon>
        <taxon>Burkholderiaceae</taxon>
        <taxon>Burkholderia</taxon>
        <taxon>Burkholderia cepacia complex</taxon>
    </lineage>
</organism>
<dbReference type="CDD" id="cd03809">
    <property type="entry name" value="GT4_MtfB-like"/>
    <property type="match status" value="1"/>
</dbReference>
<protein>
    <submittedName>
        <fullName evidence="4">Glycosyltransferase family 1 protein</fullName>
    </submittedName>
</protein>
<name>A0A4Q2AR14_9BURK</name>
<evidence type="ECO:0000259" key="2">
    <source>
        <dbReference type="Pfam" id="PF00534"/>
    </source>
</evidence>
<dbReference type="InterPro" id="IPR028098">
    <property type="entry name" value="Glyco_trans_4-like_N"/>
</dbReference>
<sequence length="373" mass="41298">MKLILSVDPIAHPLTGIGRYTWELARHYHATSREQPVRFLHGTRWVDDPALLLRPGGLAGVPAKSGWRKLVHSRRLARWRLAREIGSHFCHGPNYFLPDAAESGVVTVHDLSVFKFPETHPIERIRHFETGFASTLARARHLITDSEATRHEVAAYFGWPLERITAIQLGVSDAYRVHAADELTATLAGFGLQAGTYALCVSTLEPRKRVDRLIRAYGRLPAALKQRYPLVLAGGKGWLNDALLAQIEQAEQAGWLRYLGFVPEASLPALYAGAHAFFFPSVYEGFGLPVLEALASGTPVLTSNSTSLPEVADGAAWLVEPDHDDALLDGIERVLTDDEWRADAIRRGLDVAARHRWSTCGDRTLALCRELAQ</sequence>
<gene>
    <name evidence="4" type="ORF">D1006_11670</name>
</gene>
<evidence type="ECO:0000256" key="1">
    <source>
        <dbReference type="ARBA" id="ARBA00022679"/>
    </source>
</evidence>
<comment type="caution">
    <text evidence="4">The sequence shown here is derived from an EMBL/GenBank/DDBJ whole genome shotgun (WGS) entry which is preliminary data.</text>
</comment>
<evidence type="ECO:0000259" key="3">
    <source>
        <dbReference type="Pfam" id="PF13439"/>
    </source>
</evidence>
<dbReference type="EMBL" id="QWEX01000001">
    <property type="protein sequence ID" value="RXV72932.1"/>
    <property type="molecule type" value="Genomic_DNA"/>
</dbReference>
<proteinExistence type="predicted"/>
<evidence type="ECO:0000313" key="4">
    <source>
        <dbReference type="EMBL" id="RXV72932.1"/>
    </source>
</evidence>
<feature type="domain" description="Glycosyl transferase family 1" evidence="2">
    <location>
        <begin position="197"/>
        <end position="348"/>
    </location>
</feature>
<dbReference type="SUPFAM" id="SSF53756">
    <property type="entry name" value="UDP-Glycosyltransferase/glycogen phosphorylase"/>
    <property type="match status" value="1"/>
</dbReference>
<dbReference type="RefSeq" id="WP_129513789.1">
    <property type="nucleotide sequence ID" value="NZ_QWEX01000001.1"/>
</dbReference>
<dbReference type="Pfam" id="PF00534">
    <property type="entry name" value="Glycos_transf_1"/>
    <property type="match status" value="1"/>
</dbReference>
<evidence type="ECO:0000313" key="5">
    <source>
        <dbReference type="Proteomes" id="UP000289650"/>
    </source>
</evidence>
<dbReference type="PANTHER" id="PTHR46401:SF2">
    <property type="entry name" value="GLYCOSYLTRANSFERASE WBBK-RELATED"/>
    <property type="match status" value="1"/>
</dbReference>
<keyword evidence="1 4" id="KW-0808">Transferase</keyword>
<dbReference type="OrthoDB" id="433681at2"/>
<dbReference type="InterPro" id="IPR001296">
    <property type="entry name" value="Glyco_trans_1"/>
</dbReference>
<dbReference type="GO" id="GO:0016757">
    <property type="term" value="F:glycosyltransferase activity"/>
    <property type="evidence" value="ECO:0007669"/>
    <property type="project" value="InterPro"/>
</dbReference>
<feature type="domain" description="Glycosyltransferase subfamily 4-like N-terminal" evidence="3">
    <location>
        <begin position="16"/>
        <end position="172"/>
    </location>
</feature>
<dbReference type="PANTHER" id="PTHR46401">
    <property type="entry name" value="GLYCOSYLTRANSFERASE WBBK-RELATED"/>
    <property type="match status" value="1"/>
</dbReference>
<dbReference type="Pfam" id="PF13439">
    <property type="entry name" value="Glyco_transf_4"/>
    <property type="match status" value="1"/>
</dbReference>
<dbReference type="GO" id="GO:0009103">
    <property type="term" value="P:lipopolysaccharide biosynthetic process"/>
    <property type="evidence" value="ECO:0007669"/>
    <property type="project" value="TreeGrafter"/>
</dbReference>
<dbReference type="Gene3D" id="3.40.50.2000">
    <property type="entry name" value="Glycogen Phosphorylase B"/>
    <property type="match status" value="2"/>
</dbReference>
<dbReference type="Proteomes" id="UP000289650">
    <property type="component" value="Unassembled WGS sequence"/>
</dbReference>
<reference evidence="4 5" key="1">
    <citation type="submission" date="2018-08" db="EMBL/GenBank/DDBJ databases">
        <title>Mountain-cultivated ginseng endophyte, Burkholderia stabilis and its activity against ginseng root rot disease.</title>
        <authorList>
            <person name="Tapan Kumar M."/>
            <person name="Bae H."/>
            <person name="Shanmugam G."/>
            <person name="Jeon J."/>
        </authorList>
    </citation>
    <scope>NUCLEOTIDE SEQUENCE [LARGE SCALE GENOMIC DNA]</scope>
    <source>
        <strain evidence="4 5">EB159</strain>
    </source>
</reference>
<accession>A0A4Q2AR14</accession>